<comment type="caution">
    <text evidence="2">The sequence shown here is derived from an EMBL/GenBank/DDBJ whole genome shotgun (WGS) entry which is preliminary data.</text>
</comment>
<evidence type="ECO:0000259" key="1">
    <source>
        <dbReference type="Pfam" id="PF09861"/>
    </source>
</evidence>
<dbReference type="InterPro" id="IPR018657">
    <property type="entry name" value="LarA-like_N"/>
</dbReference>
<dbReference type="Gene3D" id="3.40.50.11440">
    <property type="match status" value="1"/>
</dbReference>
<dbReference type="InterPro" id="IPR043166">
    <property type="entry name" value="LarA-like_C"/>
</dbReference>
<dbReference type="SMR" id="A0A024GPG5"/>
<dbReference type="STRING" id="65357.A0A024GPG5"/>
<dbReference type="InterPro" id="IPR048068">
    <property type="entry name" value="LarA-like"/>
</dbReference>
<keyword evidence="3" id="KW-1185">Reference proteome</keyword>
<dbReference type="OrthoDB" id="190718at2759"/>
<sequence length="472" mass="52974">MGLYHAEGSENSIITDKQLGDIVRNALTQYASNTGKTLQRVMLVPPDFTRYHSNAGIISQFLYNHLQDAIVDVLPALGTHAPMTDSEITKMFGSIPKHLFHVHDWRNDVVTIGMVPSELVAAASDDKVHEPWPAQINKLIWNGKHDLIISIGQVVPHEVMGMANYNKNIFVGTGGSDAINFSHFIGAVYGMERMMGRANNPLRQVLNYASEHFLNDLPLLYIQTVISRAEDGQLVTRGVFIGDDEECFLRASALSLEVNFKLLELPLKRVVVYLHPDEYKSTWLGNKSIYRTRMAIADDGELIILAPGVKHFGEDSRIDELIRKYGYRTTPEILEYLDQSRDLMKNLSAAAHLIHGSSEGRFRIRYCTGLLTQEEIESVGFKYGDLAEMLQKYSIDDLKEGYNTTKDGTEEFYYISNPSLGLWACRSRFERSNQRKQSVELSGGKVKSLEKSQDAQCFDVGIGGGPFAVPKM</sequence>
<dbReference type="Pfam" id="PF09861">
    <property type="entry name" value="Lar_N"/>
    <property type="match status" value="1"/>
</dbReference>
<protein>
    <recommendedName>
        <fullName evidence="1">LarA-like N-terminal domain-containing protein</fullName>
    </recommendedName>
</protein>
<feature type="domain" description="LarA-like N-terminal" evidence="1">
    <location>
        <begin position="17"/>
        <end position="185"/>
    </location>
</feature>
<evidence type="ECO:0000313" key="2">
    <source>
        <dbReference type="EMBL" id="CCI48247.1"/>
    </source>
</evidence>
<evidence type="ECO:0000313" key="3">
    <source>
        <dbReference type="Proteomes" id="UP000053237"/>
    </source>
</evidence>
<gene>
    <name evidence="2" type="ORF">BN9_093200</name>
</gene>
<dbReference type="InParanoid" id="A0A024GPG5"/>
<accession>A0A024GPG5</accession>
<reference evidence="2 3" key="1">
    <citation type="submission" date="2012-05" db="EMBL/GenBank/DDBJ databases">
        <title>Recombination and specialization in a pathogen metapopulation.</title>
        <authorList>
            <person name="Gardiner A."/>
            <person name="Kemen E."/>
            <person name="Schultz-Larsen T."/>
            <person name="MacLean D."/>
            <person name="Van Oosterhout C."/>
            <person name="Jones J.D.G."/>
        </authorList>
    </citation>
    <scope>NUCLEOTIDE SEQUENCE [LARGE SCALE GENOMIC DNA]</scope>
    <source>
        <strain evidence="2 3">Ac Nc2</strain>
    </source>
</reference>
<dbReference type="EMBL" id="CAIX01000212">
    <property type="protein sequence ID" value="CCI48247.1"/>
    <property type="molecule type" value="Genomic_DNA"/>
</dbReference>
<dbReference type="Gene3D" id="3.90.226.30">
    <property type="match status" value="1"/>
</dbReference>
<name>A0A024GPG5_9STRA</name>
<dbReference type="AlphaFoldDB" id="A0A024GPG5"/>
<dbReference type="PANTHER" id="PTHR33171:SF17">
    <property type="entry name" value="LARA-LIKE N-TERMINAL DOMAIN-CONTAINING PROTEIN"/>
    <property type="match status" value="1"/>
</dbReference>
<organism evidence="2 3">
    <name type="scientific">Albugo candida</name>
    <dbReference type="NCBI Taxonomy" id="65357"/>
    <lineage>
        <taxon>Eukaryota</taxon>
        <taxon>Sar</taxon>
        <taxon>Stramenopiles</taxon>
        <taxon>Oomycota</taxon>
        <taxon>Peronosporomycetes</taxon>
        <taxon>Albuginales</taxon>
        <taxon>Albuginaceae</taxon>
        <taxon>Albugo</taxon>
    </lineage>
</organism>
<proteinExistence type="predicted"/>
<dbReference type="GO" id="GO:0050043">
    <property type="term" value="F:lactate racemase activity"/>
    <property type="evidence" value="ECO:0007669"/>
    <property type="project" value="InterPro"/>
</dbReference>
<dbReference type="PANTHER" id="PTHR33171">
    <property type="entry name" value="LAR_N DOMAIN-CONTAINING PROTEIN"/>
    <property type="match status" value="1"/>
</dbReference>
<dbReference type="Proteomes" id="UP000053237">
    <property type="component" value="Unassembled WGS sequence"/>
</dbReference>